<gene>
    <name evidence="1" type="ORF">LTRI10_LOCUS48797</name>
</gene>
<evidence type="ECO:0000313" key="1">
    <source>
        <dbReference type="EMBL" id="CAL1409288.1"/>
    </source>
</evidence>
<proteinExistence type="predicted"/>
<dbReference type="Proteomes" id="UP001497516">
    <property type="component" value="Chromosome 8"/>
</dbReference>
<organism evidence="1 2">
    <name type="scientific">Linum trigynum</name>
    <dbReference type="NCBI Taxonomy" id="586398"/>
    <lineage>
        <taxon>Eukaryota</taxon>
        <taxon>Viridiplantae</taxon>
        <taxon>Streptophyta</taxon>
        <taxon>Embryophyta</taxon>
        <taxon>Tracheophyta</taxon>
        <taxon>Spermatophyta</taxon>
        <taxon>Magnoliopsida</taxon>
        <taxon>eudicotyledons</taxon>
        <taxon>Gunneridae</taxon>
        <taxon>Pentapetalae</taxon>
        <taxon>rosids</taxon>
        <taxon>fabids</taxon>
        <taxon>Malpighiales</taxon>
        <taxon>Linaceae</taxon>
        <taxon>Linum</taxon>
    </lineage>
</organism>
<sequence length="92" mass="10495">MRKSPFHVKQLVKGWIFRTVSLQLTFDTLFRLKYDIGRYFGSRASNYGLAKLDSRGRAIQFAKKPKGADLKVMAKIELTASSYVAFTSDNEL</sequence>
<evidence type="ECO:0000313" key="2">
    <source>
        <dbReference type="Proteomes" id="UP001497516"/>
    </source>
</evidence>
<reference evidence="1 2" key="1">
    <citation type="submission" date="2024-04" db="EMBL/GenBank/DDBJ databases">
        <authorList>
            <person name="Fracassetti M."/>
        </authorList>
    </citation>
    <scope>NUCLEOTIDE SEQUENCE [LARGE SCALE GENOMIC DNA]</scope>
</reference>
<keyword evidence="2" id="KW-1185">Reference proteome</keyword>
<dbReference type="EMBL" id="OZ034821">
    <property type="protein sequence ID" value="CAL1409288.1"/>
    <property type="molecule type" value="Genomic_DNA"/>
</dbReference>
<dbReference type="AlphaFoldDB" id="A0AAV2GHE4"/>
<name>A0AAV2GHE4_9ROSI</name>
<protein>
    <submittedName>
        <fullName evidence="1">Uncharacterized protein</fullName>
    </submittedName>
</protein>
<accession>A0AAV2GHE4</accession>